<evidence type="ECO:0000313" key="6">
    <source>
        <dbReference type="Proteomes" id="UP001146793"/>
    </source>
</evidence>
<evidence type="ECO:0000256" key="2">
    <source>
        <dbReference type="SAM" id="MobiDB-lite"/>
    </source>
</evidence>
<sequence length="525" mass="61763">MIDYDLWNFCILILILIGFVWLFHLVKEFRSIMKIRTSIETDQVAYDPTYSQQFPFTPIFSRPHYETIVKTSGNENKGGTELTSTYESYQLIKESFKCDRPIESPMFNVSFDFSSIASNTQAQVFFGVDSRKFKQCLKSIVVERKKLVEEILEEITKYQKKRDASDQIKNENTNKTKNKNKNKNKKKSRKKRKIPNHRGKNSFVDYKVIEPYEDTQSSSTILSSEDFSFNQEMNINSLNKFAKKHQSQIQLTVEAIFQKHMKKKMYHEITPVIENIIEIDEKDSGSEVDNESEMESEKSTYSFNNGLLEKEKEKENKKEKEKRKKKNTIKIKNEIQIETKKIKKEILIDFKQFLECSKIQNFAKGELNSFQSENFSCEQLSKIFRSEFEVKNTQMYPLIIVIQSNTNFDFSKINFLETDMTLLRRSIIENFPRSQFILADFSGFQYSPHIQTIFNSFGANFYVISDVYGDYEESSECVICFSERKEVILLNCCHLCVCKQCYPQIEKCPICRASFNSYILFNEAR</sequence>
<keyword evidence="1" id="KW-0862">Zinc</keyword>
<feature type="region of interest" description="Disordered" evidence="2">
    <location>
        <begin position="305"/>
        <end position="326"/>
    </location>
</feature>
<comment type="caution">
    <text evidence="5">The sequence shown here is derived from an EMBL/GenBank/DDBJ whole genome shotgun (WGS) entry which is preliminary data.</text>
</comment>
<evidence type="ECO:0000256" key="1">
    <source>
        <dbReference type="PROSITE-ProRule" id="PRU00175"/>
    </source>
</evidence>
<feature type="transmembrane region" description="Helical" evidence="3">
    <location>
        <begin position="6"/>
        <end position="26"/>
    </location>
</feature>
<evidence type="ECO:0000256" key="3">
    <source>
        <dbReference type="SAM" id="Phobius"/>
    </source>
</evidence>
<keyword evidence="1" id="KW-0863">Zinc-finger</keyword>
<evidence type="ECO:0000313" key="5">
    <source>
        <dbReference type="EMBL" id="KAJ3431519.1"/>
    </source>
</evidence>
<evidence type="ECO:0000259" key="4">
    <source>
        <dbReference type="PROSITE" id="PS50089"/>
    </source>
</evidence>
<keyword evidence="1" id="KW-0479">Metal-binding</keyword>
<proteinExistence type="predicted"/>
<keyword evidence="3" id="KW-0812">Transmembrane</keyword>
<dbReference type="SUPFAM" id="SSF57850">
    <property type="entry name" value="RING/U-box"/>
    <property type="match status" value="1"/>
</dbReference>
<dbReference type="AlphaFoldDB" id="A0AAV7YPU7"/>
<feature type="compositionally biased region" description="Basic and acidic residues" evidence="2">
    <location>
        <begin position="162"/>
        <end position="174"/>
    </location>
</feature>
<reference evidence="5" key="1">
    <citation type="submission" date="2022-08" db="EMBL/GenBank/DDBJ databases">
        <title>Novel sulphate-reducing endosymbionts in the free-living metamonad Anaeramoeba.</title>
        <authorList>
            <person name="Jerlstrom-Hultqvist J."/>
            <person name="Cepicka I."/>
            <person name="Gallot-Lavallee L."/>
            <person name="Salas-Leiva D."/>
            <person name="Curtis B.A."/>
            <person name="Zahonova K."/>
            <person name="Pipaliya S."/>
            <person name="Dacks J."/>
            <person name="Roger A.J."/>
        </authorList>
    </citation>
    <scope>NUCLEOTIDE SEQUENCE</scope>
    <source>
        <strain evidence="5">Busselton2</strain>
    </source>
</reference>
<dbReference type="InterPro" id="IPR013083">
    <property type="entry name" value="Znf_RING/FYVE/PHD"/>
</dbReference>
<dbReference type="Gene3D" id="3.30.40.10">
    <property type="entry name" value="Zinc/RING finger domain, C3HC4 (zinc finger)"/>
    <property type="match status" value="1"/>
</dbReference>
<dbReference type="PROSITE" id="PS50089">
    <property type="entry name" value="ZF_RING_2"/>
    <property type="match status" value="1"/>
</dbReference>
<organism evidence="5 6">
    <name type="scientific">Anaeramoeba flamelloides</name>
    <dbReference type="NCBI Taxonomy" id="1746091"/>
    <lineage>
        <taxon>Eukaryota</taxon>
        <taxon>Metamonada</taxon>
        <taxon>Anaeramoebidae</taxon>
        <taxon>Anaeramoeba</taxon>
    </lineage>
</organism>
<feature type="compositionally biased region" description="Basic residues" evidence="2">
    <location>
        <begin position="176"/>
        <end position="198"/>
    </location>
</feature>
<keyword evidence="3" id="KW-0472">Membrane</keyword>
<keyword evidence="3" id="KW-1133">Transmembrane helix</keyword>
<feature type="region of interest" description="Disordered" evidence="2">
    <location>
        <begin position="162"/>
        <end position="198"/>
    </location>
</feature>
<gene>
    <name evidence="5" type="ORF">M0812_20431</name>
</gene>
<feature type="domain" description="RING-type" evidence="4">
    <location>
        <begin position="477"/>
        <end position="512"/>
    </location>
</feature>
<dbReference type="GO" id="GO:0008270">
    <property type="term" value="F:zinc ion binding"/>
    <property type="evidence" value="ECO:0007669"/>
    <property type="project" value="UniProtKB-KW"/>
</dbReference>
<dbReference type="Proteomes" id="UP001146793">
    <property type="component" value="Unassembled WGS sequence"/>
</dbReference>
<dbReference type="EMBL" id="JANTQA010000047">
    <property type="protein sequence ID" value="KAJ3431519.1"/>
    <property type="molecule type" value="Genomic_DNA"/>
</dbReference>
<dbReference type="Pfam" id="PF13920">
    <property type="entry name" value="zf-C3HC4_3"/>
    <property type="match status" value="1"/>
</dbReference>
<accession>A0AAV7YPU7</accession>
<protein>
    <submittedName>
        <fullName evidence="5">Sbp (S-ribonuclease binding protein) family protein</fullName>
    </submittedName>
</protein>
<dbReference type="InterPro" id="IPR001841">
    <property type="entry name" value="Znf_RING"/>
</dbReference>
<name>A0AAV7YPU7_9EUKA</name>
<feature type="compositionally biased region" description="Basic and acidic residues" evidence="2">
    <location>
        <begin position="308"/>
        <end position="319"/>
    </location>
</feature>